<name>A0ABQ1JXK0_9FLAO</name>
<keyword evidence="7" id="KW-1185">Reference proteome</keyword>
<dbReference type="Gene3D" id="3.40.630.40">
    <property type="entry name" value="Zn-dependent exopeptidases"/>
    <property type="match status" value="1"/>
</dbReference>
<feature type="signal peptide" evidence="4">
    <location>
        <begin position="1"/>
        <end position="24"/>
    </location>
</feature>
<dbReference type="Proteomes" id="UP000615760">
    <property type="component" value="Unassembled WGS sequence"/>
</dbReference>
<evidence type="ECO:0000259" key="5">
    <source>
        <dbReference type="SMART" id="SM00646"/>
    </source>
</evidence>
<dbReference type="EC" id="3.5.1.28" evidence="2"/>
<evidence type="ECO:0000256" key="2">
    <source>
        <dbReference type="ARBA" id="ARBA00011901"/>
    </source>
</evidence>
<organism evidence="6 7">
    <name type="scientific">Flavobacterium suaedae</name>
    <dbReference type="NCBI Taxonomy" id="1767027"/>
    <lineage>
        <taxon>Bacteria</taxon>
        <taxon>Pseudomonadati</taxon>
        <taxon>Bacteroidota</taxon>
        <taxon>Flavobacteriia</taxon>
        <taxon>Flavobacteriales</taxon>
        <taxon>Flavobacteriaceae</taxon>
        <taxon>Flavobacterium</taxon>
    </lineage>
</organism>
<comment type="caution">
    <text evidence="6">The sequence shown here is derived from an EMBL/GenBank/DDBJ whole genome shotgun (WGS) entry which is preliminary data.</text>
</comment>
<proteinExistence type="predicted"/>
<evidence type="ECO:0000256" key="1">
    <source>
        <dbReference type="ARBA" id="ARBA00001561"/>
    </source>
</evidence>
<sequence length="376" mass="41859">MTKRSLNCKLILFVFIICCGSVFAQGNSKFKVVLDAGHGGKDPGASSHGYVEKQIALSVVLKVGKLLEQQKDVDLVYTRKTDVFIELDERANIANNANANIFVSIHCNAVDNQSAYGTETFVMGITKNASNLEVAKKENAVVTMEENYKIKYKGYDPNKPESLIGLQIQQEEYLDQSIELASKIQKGFTQDLKRKNRGVKQAGFLVLRGVYMPRILVELGFLSHKPEGKYLNSDEGQDKLAKAIADAILEYKKEYYIPIIQSTVNTAPAKDNKPEPDAKPIIEEVDEDGVIYKVQIAASRNDLELVASNFKGLDNVSKLKSGTLIKYYYGSTNSYETVQNLQKEAREKGFKEAFAVAFKKGEKISVTEALSLQKKQ</sequence>
<dbReference type="SUPFAM" id="SSF53187">
    <property type="entry name" value="Zn-dependent exopeptidases"/>
    <property type="match status" value="1"/>
</dbReference>
<evidence type="ECO:0000256" key="4">
    <source>
        <dbReference type="SAM" id="SignalP"/>
    </source>
</evidence>
<feature type="chain" id="PRO_5047517594" description="N-acetylmuramoyl-L-alanine amidase" evidence="4">
    <location>
        <begin position="25"/>
        <end position="376"/>
    </location>
</feature>
<accession>A0ABQ1JXK0</accession>
<protein>
    <recommendedName>
        <fullName evidence="2">N-acetylmuramoyl-L-alanine amidase</fullName>
        <ecNumber evidence="2">3.5.1.28</ecNumber>
    </recommendedName>
</protein>
<comment type="catalytic activity">
    <reaction evidence="1">
        <text>Hydrolyzes the link between N-acetylmuramoyl residues and L-amino acid residues in certain cell-wall glycopeptides.</text>
        <dbReference type="EC" id="3.5.1.28"/>
    </reaction>
</comment>
<feature type="domain" description="MurNAc-LAA" evidence="5">
    <location>
        <begin position="91"/>
        <end position="249"/>
    </location>
</feature>
<dbReference type="PANTHER" id="PTHR30404">
    <property type="entry name" value="N-ACETYLMURAMOYL-L-ALANINE AMIDASE"/>
    <property type="match status" value="1"/>
</dbReference>
<dbReference type="PANTHER" id="PTHR30404:SF0">
    <property type="entry name" value="N-ACETYLMURAMOYL-L-ALANINE AMIDASE AMIC"/>
    <property type="match status" value="1"/>
</dbReference>
<dbReference type="CDD" id="cd02696">
    <property type="entry name" value="MurNAc-LAA"/>
    <property type="match status" value="1"/>
</dbReference>
<evidence type="ECO:0000313" key="6">
    <source>
        <dbReference type="EMBL" id="GGB81215.1"/>
    </source>
</evidence>
<dbReference type="EMBL" id="BMJE01000005">
    <property type="protein sequence ID" value="GGB81215.1"/>
    <property type="molecule type" value="Genomic_DNA"/>
</dbReference>
<dbReference type="SMART" id="SM00646">
    <property type="entry name" value="Ami_3"/>
    <property type="match status" value="1"/>
</dbReference>
<dbReference type="InterPro" id="IPR002508">
    <property type="entry name" value="MurNAc-LAA_cat"/>
</dbReference>
<gene>
    <name evidence="6" type="ORF">GCM10007424_21650</name>
</gene>
<keyword evidence="4" id="KW-0732">Signal</keyword>
<dbReference type="Pfam" id="PF01520">
    <property type="entry name" value="Amidase_3"/>
    <property type="match status" value="1"/>
</dbReference>
<reference evidence="7" key="1">
    <citation type="journal article" date="2019" name="Int. J. Syst. Evol. Microbiol.">
        <title>The Global Catalogue of Microorganisms (GCM) 10K type strain sequencing project: providing services to taxonomists for standard genome sequencing and annotation.</title>
        <authorList>
            <consortium name="The Broad Institute Genomics Platform"/>
            <consortium name="The Broad Institute Genome Sequencing Center for Infectious Disease"/>
            <person name="Wu L."/>
            <person name="Ma J."/>
        </authorList>
    </citation>
    <scope>NUCLEOTIDE SEQUENCE [LARGE SCALE GENOMIC DNA]</scope>
    <source>
        <strain evidence="7">CGMCC 1.15461</strain>
    </source>
</reference>
<keyword evidence="3" id="KW-0378">Hydrolase</keyword>
<dbReference type="InterPro" id="IPR050695">
    <property type="entry name" value="N-acetylmuramoyl_amidase_3"/>
</dbReference>
<evidence type="ECO:0000256" key="3">
    <source>
        <dbReference type="ARBA" id="ARBA00022801"/>
    </source>
</evidence>
<dbReference type="RefSeq" id="WP_188621308.1">
    <property type="nucleotide sequence ID" value="NZ_BMJE01000005.1"/>
</dbReference>
<evidence type="ECO:0000313" key="7">
    <source>
        <dbReference type="Proteomes" id="UP000615760"/>
    </source>
</evidence>